<evidence type="ECO:0000259" key="3">
    <source>
        <dbReference type="Pfam" id="PF02371"/>
    </source>
</evidence>
<evidence type="ECO:0000259" key="2">
    <source>
        <dbReference type="Pfam" id="PF01548"/>
    </source>
</evidence>
<protein>
    <submittedName>
        <fullName evidence="4">Transposase</fullName>
    </submittedName>
</protein>
<proteinExistence type="predicted"/>
<dbReference type="InterPro" id="IPR047650">
    <property type="entry name" value="Transpos_IS110"/>
</dbReference>
<dbReference type="GO" id="GO:0003677">
    <property type="term" value="F:DNA binding"/>
    <property type="evidence" value="ECO:0007669"/>
    <property type="project" value="InterPro"/>
</dbReference>
<keyword evidence="5" id="KW-1185">Reference proteome</keyword>
<evidence type="ECO:0000313" key="4">
    <source>
        <dbReference type="EMBL" id="CCM73987.1"/>
    </source>
</evidence>
<dbReference type="Pfam" id="PF02371">
    <property type="entry name" value="Transposase_20"/>
    <property type="match status" value="1"/>
</dbReference>
<dbReference type="GO" id="GO:0006313">
    <property type="term" value="P:DNA transposition"/>
    <property type="evidence" value="ECO:0007669"/>
    <property type="project" value="InterPro"/>
</dbReference>
<dbReference type="EMBL" id="CANI01000002">
    <property type="protein sequence ID" value="CCM73987.1"/>
    <property type="molecule type" value="Genomic_DNA"/>
</dbReference>
<feature type="domain" description="Transposase IS116/IS110/IS902 C-terminal" evidence="3">
    <location>
        <begin position="266"/>
        <end position="350"/>
    </location>
</feature>
<dbReference type="Proteomes" id="UP000009319">
    <property type="component" value="Unassembled WGS sequence"/>
</dbReference>
<evidence type="ECO:0000256" key="1">
    <source>
        <dbReference type="SAM" id="Coils"/>
    </source>
</evidence>
<gene>
    <name evidence="4" type="ORF">BN77_1093</name>
</gene>
<feature type="coiled-coil region" evidence="1">
    <location>
        <begin position="234"/>
        <end position="261"/>
    </location>
</feature>
<dbReference type="RefSeq" id="WP_007529207.1">
    <property type="nucleotide sequence ID" value="NZ_HF536772.1"/>
</dbReference>
<evidence type="ECO:0000313" key="5">
    <source>
        <dbReference type="Proteomes" id="UP000009319"/>
    </source>
</evidence>
<dbReference type="eggNOG" id="COG3547">
    <property type="taxonomic scope" value="Bacteria"/>
</dbReference>
<dbReference type="GO" id="GO:0004803">
    <property type="term" value="F:transposase activity"/>
    <property type="evidence" value="ECO:0007669"/>
    <property type="project" value="InterPro"/>
</dbReference>
<dbReference type="InterPro" id="IPR002525">
    <property type="entry name" value="Transp_IS110-like_N"/>
</dbReference>
<dbReference type="PANTHER" id="PTHR33055:SF3">
    <property type="entry name" value="PUTATIVE TRANSPOSASE FOR IS117-RELATED"/>
    <property type="match status" value="1"/>
</dbReference>
<reference evidence="4 5" key="1">
    <citation type="journal article" date="2013" name="Genome Announc.">
        <title>Draft Genome Sequence of Rhizobium mesoamericanum STM3625, a Nitrogen-Fixing Symbiont of Mimosa pudica Isolated in French Guiana (South America).</title>
        <authorList>
            <person name="Moulin L."/>
            <person name="Mornico D."/>
            <person name="Melkonian R."/>
            <person name="Klonowska A."/>
        </authorList>
    </citation>
    <scope>NUCLEOTIDE SEQUENCE [LARGE SCALE GENOMIC DNA]</scope>
    <source>
        <strain evidence="4 5">STM3625</strain>
    </source>
</reference>
<dbReference type="STRING" id="1211777.BN77_1093"/>
<name>K0PS17_9HYPH</name>
<dbReference type="AlphaFoldDB" id="K0PS17"/>
<accession>K0PS17</accession>
<keyword evidence="1" id="KW-0175">Coiled coil</keyword>
<sequence>MEIYVGIDIAKETHWACALDARAQVLLDRAVDNDQAAIEHLVADLHGLGGEVVVGLDITGSLARFLEGILLAKGLRLVHAPGIAVNRAGQGFSGGERKSDPRDAHTIAELVRTRDLRPILPDDETAIALRLKVTRRRELSDDQTRRISRMRQLLGAIHPGLERRLDLTAKGPLVLVTRYVTPAEIRRAGLKRIMAHLKRIPHLHAVEALAQRALEAAEGQSIAVPGEASFADMVRELAAEALQAREAIARIDRDLEALLERHPDGALIRSLPGMGAVLSAELIANIGTIERFHSADAMASAAGLTPVIRQSGKSRNWRRALGGDKALKRVFFQSAFCAVSTRDPLSKAFYDRKRREGKHHTQAIIALARRRVTVLWTMLRTRQTFDPTQKAA</sequence>
<dbReference type="InterPro" id="IPR003346">
    <property type="entry name" value="Transposase_20"/>
</dbReference>
<dbReference type="PANTHER" id="PTHR33055">
    <property type="entry name" value="TRANSPOSASE FOR INSERTION SEQUENCE ELEMENT IS1111A"/>
    <property type="match status" value="1"/>
</dbReference>
<dbReference type="NCBIfam" id="NF033542">
    <property type="entry name" value="transpos_IS110"/>
    <property type="match status" value="1"/>
</dbReference>
<organism evidence="4 5">
    <name type="scientific">Rhizobium mesoamericanum STM3625</name>
    <dbReference type="NCBI Taxonomy" id="1211777"/>
    <lineage>
        <taxon>Bacteria</taxon>
        <taxon>Pseudomonadati</taxon>
        <taxon>Pseudomonadota</taxon>
        <taxon>Alphaproteobacteria</taxon>
        <taxon>Hyphomicrobiales</taxon>
        <taxon>Rhizobiaceae</taxon>
        <taxon>Rhizobium/Agrobacterium group</taxon>
        <taxon>Rhizobium</taxon>
    </lineage>
</organism>
<dbReference type="HOGENOM" id="CLU_036902_2_6_5"/>
<comment type="caution">
    <text evidence="4">The sequence shown here is derived from an EMBL/GenBank/DDBJ whole genome shotgun (WGS) entry which is preliminary data.</text>
</comment>
<dbReference type="Pfam" id="PF01548">
    <property type="entry name" value="DEDD_Tnp_IS110"/>
    <property type="match status" value="1"/>
</dbReference>
<feature type="domain" description="Transposase IS110-like N-terminal" evidence="2">
    <location>
        <begin position="5"/>
        <end position="159"/>
    </location>
</feature>